<dbReference type="Proteomes" id="UP000694872">
    <property type="component" value="Unplaced"/>
</dbReference>
<feature type="signal peptide" evidence="1">
    <location>
        <begin position="1"/>
        <end position="22"/>
    </location>
</feature>
<dbReference type="InterPro" id="IPR001254">
    <property type="entry name" value="Trypsin_dom"/>
</dbReference>
<dbReference type="InterPro" id="IPR043504">
    <property type="entry name" value="Peptidase_S1_PA_chymotrypsin"/>
</dbReference>
<dbReference type="SUPFAM" id="SSF50494">
    <property type="entry name" value="Trypsin-like serine proteases"/>
    <property type="match status" value="1"/>
</dbReference>
<evidence type="ECO:0000313" key="3">
    <source>
        <dbReference type="RefSeq" id="XP_013169855.1"/>
    </source>
</evidence>
<dbReference type="SMART" id="SM00020">
    <property type="entry name" value="Tryp_SPc"/>
    <property type="match status" value="1"/>
</dbReference>
<reference evidence="3" key="1">
    <citation type="submission" date="2025-08" db="UniProtKB">
        <authorList>
            <consortium name="RefSeq"/>
        </authorList>
    </citation>
    <scope>IDENTIFICATION</scope>
</reference>
<name>A0AAJ6ZCS6_PAPXU</name>
<dbReference type="AlphaFoldDB" id="A0AAJ6ZCS6"/>
<proteinExistence type="predicted"/>
<dbReference type="PANTHER" id="PTHR24260">
    <property type="match status" value="1"/>
</dbReference>
<dbReference type="InterPro" id="IPR018114">
    <property type="entry name" value="TRYPSIN_HIS"/>
</dbReference>
<evidence type="ECO:0000256" key="1">
    <source>
        <dbReference type="SAM" id="SignalP"/>
    </source>
</evidence>
<accession>A0AAJ6ZCS6</accession>
<evidence type="ECO:0000259" key="2">
    <source>
        <dbReference type="PROSITE" id="PS50240"/>
    </source>
</evidence>
<keyword evidence="1" id="KW-0732">Signal</keyword>
<dbReference type="Gene3D" id="2.40.10.10">
    <property type="entry name" value="Trypsin-like serine proteases"/>
    <property type="match status" value="2"/>
</dbReference>
<dbReference type="GO" id="GO:0006508">
    <property type="term" value="P:proteolysis"/>
    <property type="evidence" value="ECO:0007669"/>
    <property type="project" value="InterPro"/>
</dbReference>
<dbReference type="PANTHER" id="PTHR24260:SF147">
    <property type="entry name" value="EG:BACR7A4.3 PROTEIN-RELATED"/>
    <property type="match status" value="1"/>
</dbReference>
<dbReference type="InterPro" id="IPR009003">
    <property type="entry name" value="Peptidase_S1_PA"/>
</dbReference>
<gene>
    <name evidence="3" type="primary">LOC106119427</name>
</gene>
<dbReference type="RefSeq" id="XP_013169855.1">
    <property type="nucleotide sequence ID" value="XM_013314401.1"/>
</dbReference>
<organism evidence="3">
    <name type="scientific">Papilio xuthus</name>
    <name type="common">Asian swallowtail butterfly</name>
    <dbReference type="NCBI Taxonomy" id="66420"/>
    <lineage>
        <taxon>Eukaryota</taxon>
        <taxon>Metazoa</taxon>
        <taxon>Ecdysozoa</taxon>
        <taxon>Arthropoda</taxon>
        <taxon>Hexapoda</taxon>
        <taxon>Insecta</taxon>
        <taxon>Pterygota</taxon>
        <taxon>Neoptera</taxon>
        <taxon>Endopterygota</taxon>
        <taxon>Lepidoptera</taxon>
        <taxon>Glossata</taxon>
        <taxon>Ditrysia</taxon>
        <taxon>Papilionoidea</taxon>
        <taxon>Papilionidae</taxon>
        <taxon>Papilioninae</taxon>
        <taxon>Papilio</taxon>
    </lineage>
</organism>
<feature type="chain" id="PRO_5042482016" evidence="1">
    <location>
        <begin position="23"/>
        <end position="430"/>
    </location>
</feature>
<dbReference type="PROSITE" id="PS00134">
    <property type="entry name" value="TRYPSIN_HIS"/>
    <property type="match status" value="1"/>
</dbReference>
<dbReference type="InterPro" id="IPR051333">
    <property type="entry name" value="CLIP_Serine_Protease"/>
</dbReference>
<dbReference type="KEGG" id="pxu:106119427"/>
<dbReference type="PROSITE" id="PS50240">
    <property type="entry name" value="TRYPSIN_DOM"/>
    <property type="match status" value="1"/>
</dbReference>
<sequence>MFTKCYITQTFLLAILAVHACGQYATNLTPRQRSRLRPNYKDDTSNLTAVDLKSVNLFRIIHRRLENRDLEAEPCDTPTLVMPDFRGPGLRLSDVKCLEYLWKIRYYDEALISAALCTNNTKSTGVYNIVTAVAGGLDGIPGEFPHMGAIGWETVKNTWLFKCEGALISERFMVTAAHCSRLPTPDARVTDLSPKVVRLGEVNISDEEAIGKTPQDVLIQRFILHPYYKYSRKIYDIALVEFKDELVLTSKMYPACLWTNQFDLVGPAELTGWNTIESNKTVPTKEFISDGFDVFTRLTLLSKISDDDRKKDHSVSNPVLQLARVNVMSSWACYKMMNRNILFHQLCAERVQTNVSNCKDTSGVLEARLNIPEYTDWNMHYLIGIKSFNYGCIDENQRGFGVYTKVSVFMDWIEGIVWGKESKKKNATEN</sequence>
<protein>
    <submittedName>
        <fullName evidence="3">Serine protease persephone-like</fullName>
    </submittedName>
</protein>
<dbReference type="CDD" id="cd00190">
    <property type="entry name" value="Tryp_SPc"/>
    <property type="match status" value="1"/>
</dbReference>
<dbReference type="GeneID" id="106119427"/>
<dbReference type="GO" id="GO:0004252">
    <property type="term" value="F:serine-type endopeptidase activity"/>
    <property type="evidence" value="ECO:0007669"/>
    <property type="project" value="InterPro"/>
</dbReference>
<feature type="domain" description="Peptidase S1" evidence="2">
    <location>
        <begin position="133"/>
        <end position="418"/>
    </location>
</feature>
<dbReference type="Pfam" id="PF00089">
    <property type="entry name" value="Trypsin"/>
    <property type="match status" value="2"/>
</dbReference>